<comment type="function">
    <text evidence="5">Methylates the class 1 translation termination release factors RF1/PrfA and RF2/PrfB on the glutamine residue of the universally conserved GGQ motif.</text>
</comment>
<protein>
    <recommendedName>
        <fullName evidence="5">Release factor glutamine methyltransferase</fullName>
        <shortName evidence="5">RF MTase</shortName>
        <ecNumber evidence="5">2.1.1.297</ecNumber>
    </recommendedName>
    <alternativeName>
        <fullName evidence="5">N5-glutamine methyltransferase PrmC</fullName>
    </alternativeName>
    <alternativeName>
        <fullName evidence="5">Protein-(glutamine-N5) MTase PrmC</fullName>
    </alternativeName>
    <alternativeName>
        <fullName evidence="5">Protein-glutamine N-methyltransferase PrmC</fullName>
    </alternativeName>
</protein>
<dbReference type="CDD" id="cd02440">
    <property type="entry name" value="AdoMet_MTases"/>
    <property type="match status" value="1"/>
</dbReference>
<dbReference type="InterPro" id="IPR002052">
    <property type="entry name" value="DNA_methylase_N6_adenine_CS"/>
</dbReference>
<reference evidence="8 9" key="1">
    <citation type="submission" date="2016-02" db="EMBL/GenBank/DDBJ databases">
        <title>Genome sequence of Moorella mulderi DSM 14980.</title>
        <authorList>
            <person name="Poehlein A."/>
            <person name="Daniel R."/>
        </authorList>
    </citation>
    <scope>NUCLEOTIDE SEQUENCE [LARGE SCALE GENOMIC DNA]</scope>
    <source>
        <strain evidence="8 9">DSM 14980</strain>
    </source>
</reference>
<dbReference type="PANTHER" id="PTHR18895:SF74">
    <property type="entry name" value="MTRF1L RELEASE FACTOR GLUTAMINE METHYLTRANSFERASE"/>
    <property type="match status" value="1"/>
</dbReference>
<dbReference type="GO" id="GO:0003676">
    <property type="term" value="F:nucleic acid binding"/>
    <property type="evidence" value="ECO:0007669"/>
    <property type="project" value="InterPro"/>
</dbReference>
<dbReference type="RefSeq" id="WP_062280714.1">
    <property type="nucleotide sequence ID" value="NZ_LTBC01000001.1"/>
</dbReference>
<feature type="binding site" evidence="5">
    <location>
        <begin position="189"/>
        <end position="192"/>
    </location>
    <ligand>
        <name>substrate</name>
    </ligand>
</feature>
<dbReference type="InterPro" id="IPR007848">
    <property type="entry name" value="Small_mtfrase_dom"/>
</dbReference>
<dbReference type="GO" id="GO:0032259">
    <property type="term" value="P:methylation"/>
    <property type="evidence" value="ECO:0007669"/>
    <property type="project" value="UniProtKB-KW"/>
</dbReference>
<feature type="domain" description="Methyltransferase small" evidence="6">
    <location>
        <begin position="105"/>
        <end position="192"/>
    </location>
</feature>
<dbReference type="PROSITE" id="PS00092">
    <property type="entry name" value="N6_MTASE"/>
    <property type="match status" value="1"/>
</dbReference>
<feature type="domain" description="Release factor glutamine methyltransferase N-terminal" evidence="7">
    <location>
        <begin position="7"/>
        <end position="77"/>
    </location>
</feature>
<evidence type="ECO:0000259" key="6">
    <source>
        <dbReference type="Pfam" id="PF05175"/>
    </source>
</evidence>
<gene>
    <name evidence="5 8" type="primary">prmC</name>
    <name evidence="8" type="ORF">MOMUL_03350</name>
</gene>
<dbReference type="Proteomes" id="UP000075670">
    <property type="component" value="Unassembled WGS sequence"/>
</dbReference>
<dbReference type="Gene3D" id="3.40.50.150">
    <property type="entry name" value="Vaccinia Virus protein VP39"/>
    <property type="match status" value="1"/>
</dbReference>
<dbReference type="HAMAP" id="MF_02126">
    <property type="entry name" value="RF_methyltr_PrmC"/>
    <property type="match status" value="1"/>
</dbReference>
<dbReference type="EMBL" id="LTBC01000001">
    <property type="protein sequence ID" value="KYH33629.1"/>
    <property type="molecule type" value="Genomic_DNA"/>
</dbReference>
<dbReference type="InterPro" id="IPR050320">
    <property type="entry name" value="N5-glutamine_MTase"/>
</dbReference>
<evidence type="ECO:0000256" key="4">
    <source>
        <dbReference type="ARBA" id="ARBA00048391"/>
    </source>
</evidence>
<keyword evidence="1 5" id="KW-0489">Methyltransferase</keyword>
<feature type="binding site" evidence="5">
    <location>
        <position position="145"/>
    </location>
    <ligand>
        <name>S-adenosyl-L-methionine</name>
        <dbReference type="ChEBI" id="CHEBI:59789"/>
    </ligand>
</feature>
<dbReference type="InterPro" id="IPR019874">
    <property type="entry name" value="RF_methyltr_PrmC"/>
</dbReference>
<name>A0A151B128_9FIRM</name>
<dbReference type="NCBIfam" id="TIGR00536">
    <property type="entry name" value="hemK_fam"/>
    <property type="match status" value="1"/>
</dbReference>
<sequence>MGLTLQEALKEATRKLAAAGLPRPRLEAEVLLAWAGRYTRPELLARLEEELEPAAAARFWPAVERRVAGYPLQYLTGRQEFMSLEFKVTPAVLIPRQDTEVVVEAVLKRLEPDGSYVIADCGTGSGAIALSLAYYLPNAKVYATDISPAALEVARQNARALGLAGRVTFLQGDFLAPLKGLKLDALVANPPYIPAAELDRLPPEVRAEPRLALDGGPDGLRAYRVLLPGAPEVLKVGGLLALEIGYNQGRAVRDLAAAAGAYRDMAVLPDYGGRDRCFLAYRREE</sequence>
<organism evidence="8 9">
    <name type="scientific">Moorella mulderi DSM 14980</name>
    <dbReference type="NCBI Taxonomy" id="1122241"/>
    <lineage>
        <taxon>Bacteria</taxon>
        <taxon>Bacillati</taxon>
        <taxon>Bacillota</taxon>
        <taxon>Clostridia</taxon>
        <taxon>Neomoorellales</taxon>
        <taxon>Neomoorellaceae</taxon>
        <taxon>Neomoorella</taxon>
    </lineage>
</organism>
<keyword evidence="2 5" id="KW-0808">Transferase</keyword>
<feature type="binding site" evidence="5">
    <location>
        <position position="189"/>
    </location>
    <ligand>
        <name>S-adenosyl-L-methionine</name>
        <dbReference type="ChEBI" id="CHEBI:59789"/>
    </ligand>
</feature>
<evidence type="ECO:0000256" key="1">
    <source>
        <dbReference type="ARBA" id="ARBA00022603"/>
    </source>
</evidence>
<comment type="similarity">
    <text evidence="5">Belongs to the protein N5-glutamine methyltransferase family. PrmC subfamily.</text>
</comment>
<dbReference type="GO" id="GO:0102559">
    <property type="term" value="F:peptide chain release factor N(5)-glutamine methyltransferase activity"/>
    <property type="evidence" value="ECO:0007669"/>
    <property type="project" value="UniProtKB-EC"/>
</dbReference>
<accession>A0A151B128</accession>
<proteinExistence type="inferred from homology"/>
<dbReference type="AlphaFoldDB" id="A0A151B128"/>
<dbReference type="NCBIfam" id="TIGR03534">
    <property type="entry name" value="RF_mod_PrmC"/>
    <property type="match status" value="1"/>
</dbReference>
<feature type="binding site" evidence="5">
    <location>
        <begin position="122"/>
        <end position="126"/>
    </location>
    <ligand>
        <name>S-adenosyl-L-methionine</name>
        <dbReference type="ChEBI" id="CHEBI:59789"/>
    </ligand>
</feature>
<evidence type="ECO:0000259" key="7">
    <source>
        <dbReference type="Pfam" id="PF17827"/>
    </source>
</evidence>
<dbReference type="InterPro" id="IPR004556">
    <property type="entry name" value="HemK-like"/>
</dbReference>
<evidence type="ECO:0000256" key="3">
    <source>
        <dbReference type="ARBA" id="ARBA00022691"/>
    </source>
</evidence>
<feature type="binding site" evidence="5">
    <location>
        <position position="174"/>
    </location>
    <ligand>
        <name>S-adenosyl-L-methionine</name>
        <dbReference type="ChEBI" id="CHEBI:59789"/>
    </ligand>
</feature>
<dbReference type="PATRIC" id="fig|1122241.3.peg.361"/>
<evidence type="ECO:0000256" key="2">
    <source>
        <dbReference type="ARBA" id="ARBA00022679"/>
    </source>
</evidence>
<evidence type="ECO:0000313" key="9">
    <source>
        <dbReference type="Proteomes" id="UP000075670"/>
    </source>
</evidence>
<evidence type="ECO:0000256" key="5">
    <source>
        <dbReference type="HAMAP-Rule" id="MF_02126"/>
    </source>
</evidence>
<dbReference type="SUPFAM" id="SSF53335">
    <property type="entry name" value="S-adenosyl-L-methionine-dependent methyltransferases"/>
    <property type="match status" value="1"/>
</dbReference>
<dbReference type="InterPro" id="IPR029063">
    <property type="entry name" value="SAM-dependent_MTases_sf"/>
</dbReference>
<keyword evidence="9" id="KW-1185">Reference proteome</keyword>
<comment type="caution">
    <text evidence="8">The sequence shown here is derived from an EMBL/GenBank/DDBJ whole genome shotgun (WGS) entry which is preliminary data.</text>
</comment>
<dbReference type="PANTHER" id="PTHR18895">
    <property type="entry name" value="HEMK METHYLTRANSFERASE"/>
    <property type="match status" value="1"/>
</dbReference>
<dbReference type="Gene3D" id="1.10.8.10">
    <property type="entry name" value="DNA helicase RuvA subunit, C-terminal domain"/>
    <property type="match status" value="1"/>
</dbReference>
<keyword evidence="3 5" id="KW-0949">S-adenosyl-L-methionine</keyword>
<dbReference type="InterPro" id="IPR040758">
    <property type="entry name" value="PrmC_N"/>
</dbReference>
<comment type="catalytic activity">
    <reaction evidence="4 5">
        <text>L-glutaminyl-[peptide chain release factor] + S-adenosyl-L-methionine = N(5)-methyl-L-glutaminyl-[peptide chain release factor] + S-adenosyl-L-homocysteine + H(+)</text>
        <dbReference type="Rhea" id="RHEA:42896"/>
        <dbReference type="Rhea" id="RHEA-COMP:10271"/>
        <dbReference type="Rhea" id="RHEA-COMP:10272"/>
        <dbReference type="ChEBI" id="CHEBI:15378"/>
        <dbReference type="ChEBI" id="CHEBI:30011"/>
        <dbReference type="ChEBI" id="CHEBI:57856"/>
        <dbReference type="ChEBI" id="CHEBI:59789"/>
        <dbReference type="ChEBI" id="CHEBI:61891"/>
        <dbReference type="EC" id="2.1.1.297"/>
    </reaction>
</comment>
<dbReference type="Pfam" id="PF17827">
    <property type="entry name" value="PrmC_N"/>
    <property type="match status" value="1"/>
</dbReference>
<dbReference type="Pfam" id="PF05175">
    <property type="entry name" value="MTS"/>
    <property type="match status" value="1"/>
</dbReference>
<dbReference type="EC" id="2.1.1.297" evidence="5"/>
<evidence type="ECO:0000313" key="8">
    <source>
        <dbReference type="EMBL" id="KYH33629.1"/>
    </source>
</evidence>